<dbReference type="InterPro" id="IPR010327">
    <property type="entry name" value="FldB/FldC_alpha/beta"/>
</dbReference>
<dbReference type="Pfam" id="PF06050">
    <property type="entry name" value="HGD-D"/>
    <property type="match status" value="1"/>
</dbReference>
<evidence type="ECO:0000313" key="5">
    <source>
        <dbReference type="EMBL" id="AGF93290.1"/>
    </source>
</evidence>
<sequence>MGAETKTSAGENLSKIMADGYMSLHEKARQGAFCVWIAINVPAEIFAGFENVVYGVPESHSATCAGKGVGAAMCEKAEKIGYAADLCSYARIDIGNAADGGKDSPTYGLPEPDLLVSNNNNCALLAKWFDVHHRQFGVPHFVMDVPFCYGPQQEKDRNYIIDQLHDLIETIQRLSGQSFDARGFHEAVGHTTEGLGHWKRFLQCAKHKPSAITAFDSFVHMAPFLSLRGTPEMSRHFEMLADEAEEKIQTGAYPVPNEKYRLFWDNIAPWHHLRRMSSRLAEADANIVGASYTACMGGVEGSFHLYPWDGGDAFHYIARTMNAYMCPHGMALRTEAMKSAIEELAIDGVIFASNRSCKPYSITQMDQQKHISDHFGVPAVMIEMDHADVRKFSEENVFLRIEALLEKIDAQKGQ</sequence>
<dbReference type="AlphaFoldDB" id="M1PQ61"/>
<evidence type="ECO:0000256" key="2">
    <source>
        <dbReference type="ARBA" id="ARBA00022723"/>
    </source>
</evidence>
<keyword evidence="3" id="KW-0408">Iron</keyword>
<dbReference type="EMBL" id="JX684087">
    <property type="protein sequence ID" value="AGF93290.1"/>
    <property type="molecule type" value="Genomic_DNA"/>
</dbReference>
<name>M1PQ61_9ZZZZ</name>
<dbReference type="GO" id="GO:0051536">
    <property type="term" value="F:iron-sulfur cluster binding"/>
    <property type="evidence" value="ECO:0007669"/>
    <property type="project" value="UniProtKB-KW"/>
</dbReference>
<dbReference type="Gene3D" id="3.40.50.11900">
    <property type="match status" value="1"/>
</dbReference>
<protein>
    <submittedName>
        <fullName evidence="5">(R)-2-hydroxyglutaryl-CoA dehydratase, alpha subunit</fullName>
    </submittedName>
</protein>
<dbReference type="PANTHER" id="PTHR30548:SF4">
    <property type="entry name" value="SUBUNIT OF OXYGEN-SENSITIVE 2-HYDROXYISOCAPROYL-COA DEHYDRATASE"/>
    <property type="match status" value="1"/>
</dbReference>
<dbReference type="PANTHER" id="PTHR30548">
    <property type="entry name" value="2-HYDROXYGLUTARYL-COA DEHYDRATASE, D-COMPONENT-RELATED"/>
    <property type="match status" value="1"/>
</dbReference>
<organism evidence="5">
    <name type="scientific">uncultured organism</name>
    <dbReference type="NCBI Taxonomy" id="155900"/>
    <lineage>
        <taxon>unclassified sequences</taxon>
        <taxon>environmental samples</taxon>
    </lineage>
</organism>
<comment type="similarity">
    <text evidence="1">Belongs to the FldB/FldC dehydratase alpha/beta subunit family.</text>
</comment>
<accession>M1PQ61</accession>
<keyword evidence="4" id="KW-0411">Iron-sulfur</keyword>
<dbReference type="Gene3D" id="3.40.50.11890">
    <property type="match status" value="1"/>
</dbReference>
<gene>
    <name evidence="5" type="ORF">FLSS-21_0015</name>
</gene>
<reference evidence="5" key="1">
    <citation type="journal article" date="2013" name="Syst. Appl. Microbiol.">
        <title>New insights into the archaeal diversity of a hypersaline microbial mat obtained by a metagenomic approach.</title>
        <authorList>
            <person name="Lopez-Lopez A."/>
            <person name="Richter M."/>
            <person name="Pena A."/>
            <person name="Tamames J."/>
            <person name="Rossello-Mora R."/>
        </authorList>
    </citation>
    <scope>NUCLEOTIDE SEQUENCE</scope>
</reference>
<evidence type="ECO:0000256" key="3">
    <source>
        <dbReference type="ARBA" id="ARBA00023004"/>
    </source>
</evidence>
<dbReference type="GO" id="GO:0046872">
    <property type="term" value="F:metal ion binding"/>
    <property type="evidence" value="ECO:0007669"/>
    <property type="project" value="UniProtKB-KW"/>
</dbReference>
<proteinExistence type="inferred from homology"/>
<evidence type="ECO:0000256" key="4">
    <source>
        <dbReference type="ARBA" id="ARBA00023014"/>
    </source>
</evidence>
<evidence type="ECO:0000256" key="1">
    <source>
        <dbReference type="ARBA" id="ARBA00005806"/>
    </source>
</evidence>
<keyword evidence="2" id="KW-0479">Metal-binding</keyword>